<dbReference type="PANTHER" id="PTHR44835:SF1">
    <property type="entry name" value="PROTEIN O-GLCNAC TRANSFERASE"/>
    <property type="match status" value="1"/>
</dbReference>
<dbReference type="SMART" id="SM00028">
    <property type="entry name" value="TPR"/>
    <property type="match status" value="2"/>
</dbReference>
<evidence type="ECO:0000256" key="6">
    <source>
        <dbReference type="SAM" id="SignalP"/>
    </source>
</evidence>
<dbReference type="EMBL" id="AATS01000003">
    <property type="protein sequence ID" value="EAU55241.1"/>
    <property type="molecule type" value="Genomic_DNA"/>
</dbReference>
<dbReference type="STRING" id="314344.AL013_09460"/>
<name>Q0F1F0_9PROT</name>
<dbReference type="Pfam" id="PF13181">
    <property type="entry name" value="TPR_8"/>
    <property type="match status" value="1"/>
</dbReference>
<feature type="chain" id="PRO_5004171323" description="Cds6 C-terminal domain-containing protein" evidence="6">
    <location>
        <begin position="19"/>
        <end position="316"/>
    </location>
</feature>
<dbReference type="Pfam" id="PF13414">
    <property type="entry name" value="TPR_11"/>
    <property type="match status" value="1"/>
</dbReference>
<organism evidence="8 9">
    <name type="scientific">Mariprofundus ferrooxydans PV-1</name>
    <dbReference type="NCBI Taxonomy" id="314345"/>
    <lineage>
        <taxon>Bacteria</taxon>
        <taxon>Pseudomonadati</taxon>
        <taxon>Pseudomonadota</taxon>
        <taxon>Candidatius Mariprofundia</taxon>
        <taxon>Mariprofundales</taxon>
        <taxon>Mariprofundaceae</taxon>
        <taxon>Mariprofundus</taxon>
    </lineage>
</organism>
<evidence type="ECO:0000259" key="7">
    <source>
        <dbReference type="Pfam" id="PF24125"/>
    </source>
</evidence>
<sequence length="316" mass="34944">MLKAFIAIMMLLSVVSLAGTARAQQAAPAVTSDGSAAIARYQAKVTKDPGDYESWFGLGVEQAKQRHYQDAITAFRQVISLKPALAEPHNNLAVIYNELGDLRAAVAELETSLKLNPAYATAYENIGDLYVKLAANAYKQALQKHDSAELKQRYARLLHVHDAASPANESVSESRPALTGEERQTGAPATPPVAEAAHITPTLPAEAAVLSAVEAWRSAWSRRDINAYFNAYADDFDTGKRFKNIAAWKKYKRLVIGKRAFIRVTLEHIKAVQHADGFHVTFTQHFRSDAFDSDDQKELLLKQMPDGWKIIHETTQ</sequence>
<feature type="region of interest" description="Disordered" evidence="5">
    <location>
        <begin position="165"/>
        <end position="193"/>
    </location>
</feature>
<keyword evidence="4" id="KW-0802">TPR repeat</keyword>
<feature type="domain" description="Cds6 C-terminal" evidence="7">
    <location>
        <begin position="209"/>
        <end position="313"/>
    </location>
</feature>
<dbReference type="Proteomes" id="UP000005297">
    <property type="component" value="Unassembled WGS sequence"/>
</dbReference>
<dbReference type="RefSeq" id="WP_009849704.1">
    <property type="nucleotide sequence ID" value="NZ_DS022294.1"/>
</dbReference>
<reference evidence="8 9" key="1">
    <citation type="submission" date="2006-09" db="EMBL/GenBank/DDBJ databases">
        <authorList>
            <person name="Emerson D."/>
            <person name="Ferriera S."/>
            <person name="Johnson J."/>
            <person name="Kravitz S."/>
            <person name="Halpern A."/>
            <person name="Remington K."/>
            <person name="Beeson K."/>
            <person name="Tran B."/>
            <person name="Rogers Y.-H."/>
            <person name="Friedman R."/>
            <person name="Venter J.C."/>
        </authorList>
    </citation>
    <scope>NUCLEOTIDE SEQUENCE [LARGE SCALE GENOMIC DNA]</scope>
    <source>
        <strain evidence="8 9">PV-1</strain>
    </source>
</reference>
<gene>
    <name evidence="8" type="ORF">SPV1_10931</name>
</gene>
<dbReference type="Gene3D" id="3.10.450.50">
    <property type="match status" value="1"/>
</dbReference>
<accession>Q0F1F0</accession>
<dbReference type="InterPro" id="IPR011990">
    <property type="entry name" value="TPR-like_helical_dom_sf"/>
</dbReference>
<protein>
    <recommendedName>
        <fullName evidence="7">Cds6 C-terminal domain-containing protein</fullName>
    </recommendedName>
</protein>
<dbReference type="Gene3D" id="1.25.40.10">
    <property type="entry name" value="Tetratricopeptide repeat domain"/>
    <property type="match status" value="1"/>
</dbReference>
<dbReference type="eggNOG" id="COG0457">
    <property type="taxonomic scope" value="Bacteria"/>
</dbReference>
<keyword evidence="9" id="KW-1185">Reference proteome</keyword>
<feature type="repeat" description="TPR" evidence="4">
    <location>
        <begin position="86"/>
        <end position="119"/>
    </location>
</feature>
<evidence type="ECO:0000256" key="1">
    <source>
        <dbReference type="ARBA" id="ARBA00004922"/>
    </source>
</evidence>
<keyword evidence="6" id="KW-0732">Signal</keyword>
<comment type="pathway">
    <text evidence="1">Protein modification; protein glycosylation.</text>
</comment>
<evidence type="ECO:0000256" key="4">
    <source>
        <dbReference type="PROSITE-ProRule" id="PRU00339"/>
    </source>
</evidence>
<keyword evidence="3" id="KW-0808">Transferase</keyword>
<dbReference type="InterPro" id="IPR032710">
    <property type="entry name" value="NTF2-like_dom_sf"/>
</dbReference>
<dbReference type="PANTHER" id="PTHR44835">
    <property type="entry name" value="UDP-N-ACETYLGLUCOSAMINE--PEPTIDE N-ACETYLGLUCOSAMINYLTRANSFERASE SPINDLY-RELATED"/>
    <property type="match status" value="1"/>
</dbReference>
<dbReference type="HOGENOM" id="CLU_037727_0_0_0"/>
<feature type="repeat" description="TPR" evidence="4">
    <location>
        <begin position="52"/>
        <end position="85"/>
    </location>
</feature>
<evidence type="ECO:0000313" key="8">
    <source>
        <dbReference type="EMBL" id="EAU55241.1"/>
    </source>
</evidence>
<dbReference type="InterPro" id="IPR051939">
    <property type="entry name" value="Glycosyltr_41/O-GlcNAc_trsf"/>
</dbReference>
<feature type="signal peptide" evidence="6">
    <location>
        <begin position="1"/>
        <end position="18"/>
    </location>
</feature>
<dbReference type="SUPFAM" id="SSF48452">
    <property type="entry name" value="TPR-like"/>
    <property type="match status" value="1"/>
</dbReference>
<proteinExistence type="predicted"/>
<evidence type="ECO:0000256" key="3">
    <source>
        <dbReference type="ARBA" id="ARBA00022679"/>
    </source>
</evidence>
<evidence type="ECO:0000256" key="2">
    <source>
        <dbReference type="ARBA" id="ARBA00022676"/>
    </source>
</evidence>
<dbReference type="GO" id="GO:0016757">
    <property type="term" value="F:glycosyltransferase activity"/>
    <property type="evidence" value="ECO:0007669"/>
    <property type="project" value="UniProtKB-KW"/>
</dbReference>
<keyword evidence="2" id="KW-0328">Glycosyltransferase</keyword>
<dbReference type="AlphaFoldDB" id="Q0F1F0"/>
<comment type="caution">
    <text evidence="8">The sequence shown here is derived from an EMBL/GenBank/DDBJ whole genome shotgun (WGS) entry which is preliminary data.</text>
</comment>
<dbReference type="SUPFAM" id="SSF54427">
    <property type="entry name" value="NTF2-like"/>
    <property type="match status" value="1"/>
</dbReference>
<evidence type="ECO:0000256" key="5">
    <source>
        <dbReference type="SAM" id="MobiDB-lite"/>
    </source>
</evidence>
<dbReference type="InterPro" id="IPR019734">
    <property type="entry name" value="TPR_rpt"/>
</dbReference>
<dbReference type="InterPro" id="IPR056203">
    <property type="entry name" value="Cds6_C"/>
</dbReference>
<dbReference type="InParanoid" id="Q0F1F0"/>
<evidence type="ECO:0000313" key="9">
    <source>
        <dbReference type="Proteomes" id="UP000005297"/>
    </source>
</evidence>
<dbReference type="PROSITE" id="PS50005">
    <property type="entry name" value="TPR"/>
    <property type="match status" value="2"/>
</dbReference>
<dbReference type="Pfam" id="PF24125">
    <property type="entry name" value="Cds6_C"/>
    <property type="match status" value="1"/>
</dbReference>